<dbReference type="EC" id="3.6.4.-" evidence="9"/>
<evidence type="ECO:0000256" key="2">
    <source>
        <dbReference type="ARBA" id="ARBA00022741"/>
    </source>
</evidence>
<dbReference type="NCBIfam" id="NF000868">
    <property type="entry name" value="PRK00080.1"/>
    <property type="match status" value="1"/>
</dbReference>
<dbReference type="Pfam" id="PF17864">
    <property type="entry name" value="AAA_lid_4"/>
    <property type="match status" value="1"/>
</dbReference>
<dbReference type="Pfam" id="PF05496">
    <property type="entry name" value="RuvB_N"/>
    <property type="match status" value="1"/>
</dbReference>
<dbReference type="SMART" id="SM00382">
    <property type="entry name" value="AAA"/>
    <property type="match status" value="1"/>
</dbReference>
<evidence type="ECO:0000256" key="5">
    <source>
        <dbReference type="ARBA" id="ARBA00022840"/>
    </source>
</evidence>
<feature type="binding site" evidence="9">
    <location>
        <position position="319"/>
    </location>
    <ligand>
        <name>DNA</name>
        <dbReference type="ChEBI" id="CHEBI:16991"/>
    </ligand>
</feature>
<dbReference type="Gene3D" id="1.10.10.10">
    <property type="entry name" value="Winged helix-like DNA-binding domain superfamily/Winged helix DNA-binding domain"/>
    <property type="match status" value="1"/>
</dbReference>
<comment type="caution">
    <text evidence="9">Lacks conserved residue(s) required for the propagation of feature annotation.</text>
</comment>
<feature type="region of interest" description="Small ATPAse domain (RuvB-S)" evidence="9">
    <location>
        <begin position="191"/>
        <end position="261"/>
    </location>
</feature>
<dbReference type="GO" id="GO:0006310">
    <property type="term" value="P:DNA recombination"/>
    <property type="evidence" value="ECO:0007669"/>
    <property type="project" value="UniProtKB-UniRule"/>
</dbReference>
<dbReference type="PANTHER" id="PTHR42848">
    <property type="match status" value="1"/>
</dbReference>
<feature type="domain" description="AAA+ ATPase" evidence="10">
    <location>
        <begin position="60"/>
        <end position="191"/>
    </location>
</feature>
<feature type="binding site" evidence="9">
    <location>
        <position position="324"/>
    </location>
    <ligand>
        <name>DNA</name>
        <dbReference type="ChEBI" id="CHEBI:16991"/>
    </ligand>
</feature>
<dbReference type="GO" id="GO:0006281">
    <property type="term" value="P:DNA repair"/>
    <property type="evidence" value="ECO:0007669"/>
    <property type="project" value="UniProtKB-UniRule"/>
</dbReference>
<sequence length="348" mass="37872">MPAEDKNAKGLGYISTTLAAPVTSAEAALRPLSFGDFTGQPKTIERLQVMVGAARRRGDPLNHILLSGPPGLGKTTLAFILGHELGKSVRVTSGPVIEKAGDLAGLLTNLEEGDILFIDEIHRIPKTVEEYLYSAMEDFRLDIMIDQGPNARSVRLSLPRFTLVGATTRSGLLTAPLRTRFTLQTRLDYYDHATLINIVQRSCRLLDVEIDAGGAKEIATRSRGTPRVANNLINFVRDYAQERAQGRITQPVAAAALELLEIDSSGLDEMDKRMLRIMADNYRGGPVGMSTIAVAVGEEAETLEEVHEPFLIQEGYLQRTPQGRVLTAKGYHAVGLKPFAGGDQQALL</sequence>
<dbReference type="InterPro" id="IPR004605">
    <property type="entry name" value="DNA_helicase_Holl-junc_RuvB"/>
</dbReference>
<keyword evidence="2 9" id="KW-0547">Nucleotide-binding</keyword>
<evidence type="ECO:0000256" key="9">
    <source>
        <dbReference type="HAMAP-Rule" id="MF_00016"/>
    </source>
</evidence>
<evidence type="ECO:0000256" key="3">
    <source>
        <dbReference type="ARBA" id="ARBA00022763"/>
    </source>
</evidence>
<keyword evidence="6 9" id="KW-0238">DNA-binding</keyword>
<dbReference type="InterPro" id="IPR008824">
    <property type="entry name" value="RuvB-like_N"/>
</dbReference>
<reference evidence="11" key="1">
    <citation type="submission" date="2021-08" db="EMBL/GenBank/DDBJ databases">
        <title>Genome of a novel bacterium of the phylum Verrucomicrobia, Oleiharenicola sp. KSB-15.</title>
        <authorList>
            <person name="Chung J.-H."/>
            <person name="Ahn J.-H."/>
            <person name="Yoon Y."/>
            <person name="Kim D.-Y."/>
            <person name="An S.-H."/>
            <person name="Park I."/>
            <person name="Yeon J."/>
        </authorList>
    </citation>
    <scope>NUCLEOTIDE SEQUENCE</scope>
    <source>
        <strain evidence="11">KSB-15</strain>
    </source>
</reference>
<feature type="binding site" evidence="9">
    <location>
        <position position="180"/>
    </location>
    <ligand>
        <name>ATP</name>
        <dbReference type="ChEBI" id="CHEBI:30616"/>
    </ligand>
</feature>
<comment type="domain">
    <text evidence="9">Has 3 domains, the large (RuvB-L) and small ATPase (RuvB-S) domains and the C-terminal head (RuvB-H) domain. The head domain binds DNA, while the ATPase domains jointly bind ATP, ADP or are empty depending on the state of the subunit in the translocation cycle. During a single DNA translocation step the structure of each domain remains the same, but their relative positions change.</text>
</comment>
<name>A0A8F9TUF9_9BACT</name>
<dbReference type="GO" id="GO:0048476">
    <property type="term" value="C:Holliday junction resolvase complex"/>
    <property type="evidence" value="ECO:0007669"/>
    <property type="project" value="UniProtKB-UniRule"/>
</dbReference>
<gene>
    <name evidence="9 11" type="primary">ruvB</name>
    <name evidence="11" type="ORF">K0B96_13015</name>
</gene>
<evidence type="ECO:0000313" key="12">
    <source>
        <dbReference type="Proteomes" id="UP000825051"/>
    </source>
</evidence>
<keyword evidence="1 9" id="KW-0963">Cytoplasm</keyword>
<dbReference type="InterPro" id="IPR036390">
    <property type="entry name" value="WH_DNA-bd_sf"/>
</dbReference>
<accession>A0A8F9TUF9</accession>
<dbReference type="Proteomes" id="UP000825051">
    <property type="component" value="Chromosome"/>
</dbReference>
<feature type="binding site" evidence="9">
    <location>
        <position position="75"/>
    </location>
    <ligand>
        <name>Mg(2+)</name>
        <dbReference type="ChEBI" id="CHEBI:18420"/>
    </ligand>
</feature>
<evidence type="ECO:0000259" key="10">
    <source>
        <dbReference type="SMART" id="SM00382"/>
    </source>
</evidence>
<keyword evidence="4 9" id="KW-0378">Hydrolase</keyword>
<keyword evidence="12" id="KW-1185">Reference proteome</keyword>
<dbReference type="InterPro" id="IPR027417">
    <property type="entry name" value="P-loop_NTPase"/>
</dbReference>
<dbReference type="AlphaFoldDB" id="A0A8F9TUF9"/>
<dbReference type="GO" id="GO:0009378">
    <property type="term" value="F:four-way junction helicase activity"/>
    <property type="evidence" value="ECO:0007669"/>
    <property type="project" value="InterPro"/>
</dbReference>
<feature type="binding site" evidence="9">
    <location>
        <position position="76"/>
    </location>
    <ligand>
        <name>ATP</name>
        <dbReference type="ChEBI" id="CHEBI:30616"/>
    </ligand>
</feature>
<feature type="binding site" evidence="9">
    <location>
        <position position="75"/>
    </location>
    <ligand>
        <name>ATP</name>
        <dbReference type="ChEBI" id="CHEBI:30616"/>
    </ligand>
</feature>
<dbReference type="RefSeq" id="WP_220161320.1">
    <property type="nucleotide sequence ID" value="NZ_CP080507.1"/>
</dbReference>
<dbReference type="Gene3D" id="3.40.50.300">
    <property type="entry name" value="P-loop containing nucleotide triphosphate hydrolases"/>
    <property type="match status" value="1"/>
</dbReference>
<dbReference type="KEGG" id="ole:K0B96_13015"/>
<feature type="binding site" evidence="9">
    <location>
        <position position="227"/>
    </location>
    <ligand>
        <name>ATP</name>
        <dbReference type="ChEBI" id="CHEBI:30616"/>
    </ligand>
</feature>
<keyword evidence="5 9" id="KW-0067">ATP-binding</keyword>
<keyword evidence="7 9" id="KW-0233">DNA recombination</keyword>
<evidence type="ECO:0000313" key="11">
    <source>
        <dbReference type="EMBL" id="QYM78216.1"/>
    </source>
</evidence>
<feature type="binding site" evidence="9">
    <location>
        <begin position="137"/>
        <end position="139"/>
    </location>
    <ligand>
        <name>ATP</name>
        <dbReference type="ChEBI" id="CHEBI:30616"/>
    </ligand>
</feature>
<comment type="catalytic activity">
    <reaction evidence="9">
        <text>ATP + H2O = ADP + phosphate + H(+)</text>
        <dbReference type="Rhea" id="RHEA:13065"/>
        <dbReference type="ChEBI" id="CHEBI:15377"/>
        <dbReference type="ChEBI" id="CHEBI:15378"/>
        <dbReference type="ChEBI" id="CHEBI:30616"/>
        <dbReference type="ChEBI" id="CHEBI:43474"/>
        <dbReference type="ChEBI" id="CHEBI:456216"/>
    </reaction>
</comment>
<comment type="subunit">
    <text evidence="9">Homohexamer. Forms an RuvA(8)-RuvB(12)-Holliday junction (HJ) complex. HJ DNA is sandwiched between 2 RuvA tetramers; dsDNA enters through RuvA and exits via RuvB. An RuvB hexamer assembles on each DNA strand where it exits the tetramer. Each RuvB hexamer is contacted by two RuvA subunits (via domain III) on 2 adjacent RuvB subunits; this complex drives branch migration. In the full resolvosome a probable DNA-RuvA(4)-RuvB(12)-RuvC(2) complex forms which resolves the HJ.</text>
</comment>
<evidence type="ECO:0000256" key="4">
    <source>
        <dbReference type="ARBA" id="ARBA00022801"/>
    </source>
</evidence>
<feature type="binding site" evidence="9">
    <location>
        <position position="71"/>
    </location>
    <ligand>
        <name>ATP</name>
        <dbReference type="ChEBI" id="CHEBI:30616"/>
    </ligand>
</feature>
<keyword evidence="11" id="KW-0347">Helicase</keyword>
<dbReference type="InterPro" id="IPR003593">
    <property type="entry name" value="AAA+_ATPase"/>
</dbReference>
<feature type="binding site" evidence="9">
    <location>
        <position position="190"/>
    </location>
    <ligand>
        <name>ATP</name>
        <dbReference type="ChEBI" id="CHEBI:30616"/>
    </ligand>
</feature>
<dbReference type="InterPro" id="IPR008823">
    <property type="entry name" value="RuvB_wg_C"/>
</dbReference>
<dbReference type="HAMAP" id="MF_00016">
    <property type="entry name" value="DNA_HJ_migration_RuvB"/>
    <property type="match status" value="1"/>
</dbReference>
<dbReference type="SUPFAM" id="SSF52540">
    <property type="entry name" value="P-loop containing nucleoside triphosphate hydrolases"/>
    <property type="match status" value="1"/>
</dbReference>
<dbReference type="InterPro" id="IPR041445">
    <property type="entry name" value="AAA_lid_4"/>
</dbReference>
<feature type="binding site" evidence="9">
    <location>
        <position position="29"/>
    </location>
    <ligand>
        <name>ATP</name>
        <dbReference type="ChEBI" id="CHEBI:30616"/>
    </ligand>
</feature>
<dbReference type="GO" id="GO:0005524">
    <property type="term" value="F:ATP binding"/>
    <property type="evidence" value="ECO:0007669"/>
    <property type="project" value="UniProtKB-UniRule"/>
</dbReference>
<dbReference type="CDD" id="cd00009">
    <property type="entry name" value="AAA"/>
    <property type="match status" value="1"/>
</dbReference>
<feature type="binding site" evidence="9">
    <location>
        <position position="74"/>
    </location>
    <ligand>
        <name>ATP</name>
        <dbReference type="ChEBI" id="CHEBI:30616"/>
    </ligand>
</feature>
<evidence type="ECO:0000256" key="8">
    <source>
        <dbReference type="ARBA" id="ARBA00023204"/>
    </source>
</evidence>
<dbReference type="SUPFAM" id="SSF46785">
    <property type="entry name" value="Winged helix' DNA-binding domain"/>
    <property type="match status" value="1"/>
</dbReference>
<comment type="similarity">
    <text evidence="9">Belongs to the RuvB family.</text>
</comment>
<comment type="subcellular location">
    <subcellularLocation>
        <location evidence="9">Cytoplasm</location>
    </subcellularLocation>
</comment>
<dbReference type="Pfam" id="PF05491">
    <property type="entry name" value="WHD_RuvB"/>
    <property type="match status" value="1"/>
</dbReference>
<dbReference type="GO" id="GO:0016787">
    <property type="term" value="F:hydrolase activity"/>
    <property type="evidence" value="ECO:0007669"/>
    <property type="project" value="UniProtKB-KW"/>
</dbReference>
<keyword evidence="8 9" id="KW-0234">DNA repair</keyword>
<keyword evidence="3 9" id="KW-0227">DNA damage</keyword>
<evidence type="ECO:0000256" key="7">
    <source>
        <dbReference type="ARBA" id="ARBA00023172"/>
    </source>
</evidence>
<protein>
    <recommendedName>
        <fullName evidence="9">Holliday junction branch migration complex subunit RuvB</fullName>
        <ecNumber evidence="9">3.6.4.-</ecNumber>
    </recommendedName>
</protein>
<evidence type="ECO:0000256" key="6">
    <source>
        <dbReference type="ARBA" id="ARBA00023125"/>
    </source>
</evidence>
<dbReference type="NCBIfam" id="TIGR00635">
    <property type="entry name" value="ruvB"/>
    <property type="match status" value="1"/>
</dbReference>
<organism evidence="11 12">
    <name type="scientific">Horticoccus luteus</name>
    <dbReference type="NCBI Taxonomy" id="2862869"/>
    <lineage>
        <taxon>Bacteria</taxon>
        <taxon>Pseudomonadati</taxon>
        <taxon>Verrucomicrobiota</taxon>
        <taxon>Opitutia</taxon>
        <taxon>Opitutales</taxon>
        <taxon>Opitutaceae</taxon>
        <taxon>Horticoccus</taxon>
    </lineage>
</organism>
<dbReference type="InterPro" id="IPR036388">
    <property type="entry name" value="WH-like_DNA-bd_sf"/>
</dbReference>
<proteinExistence type="inferred from homology"/>
<evidence type="ECO:0000256" key="1">
    <source>
        <dbReference type="ARBA" id="ARBA00022490"/>
    </source>
</evidence>
<feature type="region of interest" description="Head domain (RuvB-H)" evidence="9">
    <location>
        <begin position="264"/>
        <end position="348"/>
    </location>
</feature>
<comment type="function">
    <text evidence="9">The RuvA-RuvB-RuvC complex processes Holliday junction (HJ) DNA during genetic recombination and DNA repair, while the RuvA-RuvB complex plays an important role in the rescue of blocked DNA replication forks via replication fork reversal (RFR). RuvA specifically binds to HJ cruciform DNA, conferring on it an open structure. The RuvB hexamer acts as an ATP-dependent pump, pulling dsDNA into and through the RuvAB complex. RuvB forms 2 homohexamers on either side of HJ DNA bound by 1 or 2 RuvA tetramers; 4 subunits per hexamer contact DNA at a time. Coordinated motions by a converter formed by DNA-disengaged RuvB subunits stimulates ATP hydrolysis and nucleotide exchange. Immobilization of the converter enables RuvB to convert the ATP-contained energy into a lever motion, pulling 2 nucleotides of DNA out of the RuvA tetramer per ATP hydrolyzed, thus driving DNA branch migration. The RuvB motors rotate together with the DNA substrate, which together with the progressing nucleotide cycle form the mechanistic basis for DNA recombination by continuous HJ branch migration. Branch migration allows RuvC to scan DNA until it finds its consensus sequence, where it cleaves and resolves cruciform DNA.</text>
</comment>
<dbReference type="EMBL" id="CP080507">
    <property type="protein sequence ID" value="QYM78216.1"/>
    <property type="molecule type" value="Genomic_DNA"/>
</dbReference>
<feature type="binding site" evidence="9">
    <location>
        <position position="30"/>
    </location>
    <ligand>
        <name>ATP</name>
        <dbReference type="ChEBI" id="CHEBI:30616"/>
    </ligand>
</feature>
<dbReference type="GO" id="GO:0005737">
    <property type="term" value="C:cytoplasm"/>
    <property type="evidence" value="ECO:0007669"/>
    <property type="project" value="UniProtKB-SubCell"/>
</dbReference>
<dbReference type="GO" id="GO:0000400">
    <property type="term" value="F:four-way junction DNA binding"/>
    <property type="evidence" value="ECO:0007669"/>
    <property type="project" value="UniProtKB-UniRule"/>
</dbReference>
<dbReference type="PANTHER" id="PTHR42848:SF1">
    <property type="entry name" value="HOLLIDAY JUNCTION BRANCH MIGRATION COMPLEX SUBUNIT RUVB"/>
    <property type="match status" value="1"/>
</dbReference>
<dbReference type="Gene3D" id="1.10.8.60">
    <property type="match status" value="1"/>
</dbReference>